<evidence type="ECO:0000313" key="2">
    <source>
        <dbReference type="Proteomes" id="UP001321445"/>
    </source>
</evidence>
<dbReference type="SUPFAM" id="SSF56931">
    <property type="entry name" value="Outer membrane phospholipase A (OMPLA)"/>
    <property type="match status" value="1"/>
</dbReference>
<gene>
    <name evidence="1" type="ORF">HCR_09290</name>
</gene>
<sequence>MGLSVPLERSPVRYLLGYNFGKGGHQRGAVQFDWSYPFFGSETTFWYLKFFNGYGESLIDYNRNITKASFGFSFSRGVF</sequence>
<accession>A0ABN6WWC0</accession>
<dbReference type="Gene3D" id="2.40.230.10">
    <property type="entry name" value="Phospholipase A1"/>
    <property type="match status" value="1"/>
</dbReference>
<dbReference type="InterPro" id="IPR036541">
    <property type="entry name" value="PLipase_A1_sf"/>
</dbReference>
<proteinExistence type="predicted"/>
<protein>
    <recommendedName>
        <fullName evidence="3">Phospholipase A1</fullName>
    </recommendedName>
</protein>
<evidence type="ECO:0000313" key="1">
    <source>
        <dbReference type="EMBL" id="BDY12617.1"/>
    </source>
</evidence>
<dbReference type="InterPro" id="IPR003187">
    <property type="entry name" value="PLipase_A1"/>
</dbReference>
<dbReference type="Pfam" id="PF02253">
    <property type="entry name" value="PLA1"/>
    <property type="match status" value="1"/>
</dbReference>
<evidence type="ECO:0008006" key="3">
    <source>
        <dbReference type="Google" id="ProtNLM"/>
    </source>
</evidence>
<organism evidence="1 2">
    <name type="scientific">Hydrogenimonas cancrithermarum</name>
    <dbReference type="NCBI Taxonomy" id="2993563"/>
    <lineage>
        <taxon>Bacteria</taxon>
        <taxon>Pseudomonadati</taxon>
        <taxon>Campylobacterota</taxon>
        <taxon>Epsilonproteobacteria</taxon>
        <taxon>Campylobacterales</taxon>
        <taxon>Hydrogenimonadaceae</taxon>
        <taxon>Hydrogenimonas</taxon>
    </lineage>
</organism>
<dbReference type="Proteomes" id="UP001321445">
    <property type="component" value="Chromosome"/>
</dbReference>
<reference evidence="1 2" key="1">
    <citation type="submission" date="2023-03" db="EMBL/GenBank/DDBJ databases">
        <title>Description of Hydrogenimonas sp. ISO32.</title>
        <authorList>
            <person name="Mino S."/>
            <person name="Fukazawa S."/>
            <person name="Sawabe T."/>
        </authorList>
    </citation>
    <scope>NUCLEOTIDE SEQUENCE [LARGE SCALE GENOMIC DNA]</scope>
    <source>
        <strain evidence="1 2">ISO32</strain>
    </source>
</reference>
<name>A0ABN6WWC0_9BACT</name>
<keyword evidence="2" id="KW-1185">Reference proteome</keyword>
<dbReference type="EMBL" id="AP027370">
    <property type="protein sequence ID" value="BDY12617.1"/>
    <property type="molecule type" value="Genomic_DNA"/>
</dbReference>
<dbReference type="RefSeq" id="WP_286337805.1">
    <property type="nucleotide sequence ID" value="NZ_AP027370.1"/>
</dbReference>